<dbReference type="InParanoid" id="A0A2G5CKU2"/>
<name>A0A2G5CKU2_AQUCA</name>
<protein>
    <submittedName>
        <fullName evidence="1">Uncharacterized protein</fullName>
    </submittedName>
</protein>
<evidence type="ECO:0000313" key="1">
    <source>
        <dbReference type="EMBL" id="PIA31945.1"/>
    </source>
</evidence>
<sequence>MEKFLMYVSFIYTTSLSWPAKEAKIKKQQQEHISHIMHWPKPKRLRVASTKSKAPIHHKCKASPKSVIPLFCPSHTELTRIGVVSGD</sequence>
<evidence type="ECO:0000313" key="2">
    <source>
        <dbReference type="Proteomes" id="UP000230069"/>
    </source>
</evidence>
<organism evidence="1 2">
    <name type="scientific">Aquilegia coerulea</name>
    <name type="common">Rocky mountain columbine</name>
    <dbReference type="NCBI Taxonomy" id="218851"/>
    <lineage>
        <taxon>Eukaryota</taxon>
        <taxon>Viridiplantae</taxon>
        <taxon>Streptophyta</taxon>
        <taxon>Embryophyta</taxon>
        <taxon>Tracheophyta</taxon>
        <taxon>Spermatophyta</taxon>
        <taxon>Magnoliopsida</taxon>
        <taxon>Ranunculales</taxon>
        <taxon>Ranunculaceae</taxon>
        <taxon>Thalictroideae</taxon>
        <taxon>Aquilegia</taxon>
    </lineage>
</organism>
<reference evidence="1 2" key="1">
    <citation type="submission" date="2017-09" db="EMBL/GenBank/DDBJ databases">
        <title>WGS assembly of Aquilegia coerulea Goldsmith.</title>
        <authorList>
            <person name="Hodges S."/>
            <person name="Kramer E."/>
            <person name="Nordborg M."/>
            <person name="Tomkins J."/>
            <person name="Borevitz J."/>
            <person name="Derieg N."/>
            <person name="Yan J."/>
            <person name="Mihaltcheva S."/>
            <person name="Hayes R.D."/>
            <person name="Rokhsar D."/>
        </authorList>
    </citation>
    <scope>NUCLEOTIDE SEQUENCE [LARGE SCALE GENOMIC DNA]</scope>
    <source>
        <strain evidence="2">cv. Goldsmith</strain>
    </source>
</reference>
<gene>
    <name evidence="1" type="ORF">AQUCO_04700068v1</name>
</gene>
<keyword evidence="2" id="KW-1185">Reference proteome</keyword>
<dbReference type="Proteomes" id="UP000230069">
    <property type="component" value="Unassembled WGS sequence"/>
</dbReference>
<proteinExistence type="predicted"/>
<dbReference type="EMBL" id="KZ305064">
    <property type="protein sequence ID" value="PIA31945.1"/>
    <property type="molecule type" value="Genomic_DNA"/>
</dbReference>
<dbReference type="AlphaFoldDB" id="A0A2G5CKU2"/>
<accession>A0A2G5CKU2</accession>